<dbReference type="Pfam" id="PF02731">
    <property type="entry name" value="SKIP_SNW"/>
    <property type="match status" value="1"/>
</dbReference>
<dbReference type="Proteomes" id="UP000001876">
    <property type="component" value="Unassembled WGS sequence"/>
</dbReference>
<organism evidence="5">
    <name type="scientific">Micromonas pusilla (strain CCMP1545)</name>
    <name type="common">Picoplanktonic green alga</name>
    <dbReference type="NCBI Taxonomy" id="564608"/>
    <lineage>
        <taxon>Eukaryota</taxon>
        <taxon>Viridiplantae</taxon>
        <taxon>Chlorophyta</taxon>
        <taxon>Mamiellophyceae</taxon>
        <taxon>Mamiellales</taxon>
        <taxon>Mamiellaceae</taxon>
        <taxon>Micromonas</taxon>
    </lineage>
</organism>
<keyword evidence="5" id="KW-1185">Reference proteome</keyword>
<dbReference type="InterPro" id="IPR004015">
    <property type="entry name" value="SKI-int_prot_SKIP_SNW-dom"/>
</dbReference>
<evidence type="ECO:0000313" key="4">
    <source>
        <dbReference type="EMBL" id="EEH59783.1"/>
    </source>
</evidence>
<dbReference type="EMBL" id="GG663736">
    <property type="protein sequence ID" value="EEH59783.1"/>
    <property type="molecule type" value="Genomic_DNA"/>
</dbReference>
<feature type="region of interest" description="Disordered" evidence="2">
    <location>
        <begin position="1"/>
        <end position="21"/>
    </location>
</feature>
<comment type="similarity">
    <text evidence="1">Belongs to the SNW family.</text>
</comment>
<accession>C1MKL6</accession>
<dbReference type="InterPro" id="IPR017862">
    <property type="entry name" value="SKI-int_prot_SKIP"/>
</dbReference>
<gene>
    <name evidence="4" type="ORF">MICPUCDRAFT_64489</name>
</gene>
<evidence type="ECO:0000313" key="5">
    <source>
        <dbReference type="Proteomes" id="UP000001876"/>
    </source>
</evidence>
<sequence length="285" mass="31244">MSPATSSLNAEHALREPSAQYQPQCIPSYGARNGTVPRLAAHFSSGGSFPEVHVAQFPPGLDLALLNALDAPDAVLECAPDNVAESHDTQALTKHSKHTTFLPTPHAVCARPTIDDTSAALIKTRASILGKIAKKDMHLKVHAKAQPEFVKYTPSMRRGDTTSEASHRVIKLHEVQSDPLDPPKFRHKKVPRGPGSPPAPIMHSPPRSTNAKEQVDWKVPPSISNWKNPKGYTIPLDKRLAADGRGLQDVHINDNFAKLSEVLIPGCRGRVHNHNLYLFSQRRKN</sequence>
<evidence type="ECO:0000256" key="1">
    <source>
        <dbReference type="ARBA" id="ARBA00010197"/>
    </source>
</evidence>
<dbReference type="OrthoDB" id="666364at2759"/>
<evidence type="ECO:0000256" key="2">
    <source>
        <dbReference type="SAM" id="MobiDB-lite"/>
    </source>
</evidence>
<evidence type="ECO:0000259" key="3">
    <source>
        <dbReference type="Pfam" id="PF02731"/>
    </source>
</evidence>
<dbReference type="RefSeq" id="XP_003056407.1">
    <property type="nucleotide sequence ID" value="XM_003056361.1"/>
</dbReference>
<dbReference type="KEGG" id="mpp:MICPUCDRAFT_64489"/>
<name>C1MKL6_MICPC</name>
<dbReference type="GO" id="GO:0005681">
    <property type="term" value="C:spliceosomal complex"/>
    <property type="evidence" value="ECO:0007669"/>
    <property type="project" value="InterPro"/>
</dbReference>
<dbReference type="AlphaFoldDB" id="C1MKL6"/>
<dbReference type="STRING" id="564608.C1MKL6"/>
<protein>
    <submittedName>
        <fullName evidence="4">Predicted protein</fullName>
    </submittedName>
</protein>
<dbReference type="GO" id="GO:0000398">
    <property type="term" value="P:mRNA splicing, via spliceosome"/>
    <property type="evidence" value="ECO:0007669"/>
    <property type="project" value="InterPro"/>
</dbReference>
<feature type="region of interest" description="Disordered" evidence="2">
    <location>
        <begin position="177"/>
        <end position="214"/>
    </location>
</feature>
<reference evidence="4 5" key="1">
    <citation type="journal article" date="2009" name="Science">
        <title>Green evolution and dynamic adaptations revealed by genomes of the marine picoeukaryotes Micromonas.</title>
        <authorList>
            <person name="Worden A.Z."/>
            <person name="Lee J.H."/>
            <person name="Mock T."/>
            <person name="Rouze P."/>
            <person name="Simmons M.P."/>
            <person name="Aerts A.L."/>
            <person name="Allen A.E."/>
            <person name="Cuvelier M.L."/>
            <person name="Derelle E."/>
            <person name="Everett M.V."/>
            <person name="Foulon E."/>
            <person name="Grimwood J."/>
            <person name="Gundlach H."/>
            <person name="Henrissat B."/>
            <person name="Napoli C."/>
            <person name="McDonald S.M."/>
            <person name="Parker M.S."/>
            <person name="Rombauts S."/>
            <person name="Salamov A."/>
            <person name="Von Dassow P."/>
            <person name="Badger J.H."/>
            <person name="Coutinho P.M."/>
            <person name="Demir E."/>
            <person name="Dubchak I."/>
            <person name="Gentemann C."/>
            <person name="Eikrem W."/>
            <person name="Gready J.E."/>
            <person name="John U."/>
            <person name="Lanier W."/>
            <person name="Lindquist E.A."/>
            <person name="Lucas S."/>
            <person name="Mayer K.F."/>
            <person name="Moreau H."/>
            <person name="Not F."/>
            <person name="Otillar R."/>
            <person name="Panaud O."/>
            <person name="Pangilinan J."/>
            <person name="Paulsen I."/>
            <person name="Piegu B."/>
            <person name="Poliakov A."/>
            <person name="Robbens S."/>
            <person name="Schmutz J."/>
            <person name="Toulza E."/>
            <person name="Wyss T."/>
            <person name="Zelensky A."/>
            <person name="Zhou K."/>
            <person name="Armbrust E.V."/>
            <person name="Bhattacharya D."/>
            <person name="Goodenough U.W."/>
            <person name="Van de Peer Y."/>
            <person name="Grigoriev I.V."/>
        </authorList>
    </citation>
    <scope>NUCLEOTIDE SEQUENCE [LARGE SCALE GENOMIC DNA]</scope>
    <source>
        <strain evidence="4 5">CCMP1545</strain>
    </source>
</reference>
<dbReference type="GeneID" id="9681709"/>
<feature type="domain" description="SKI-interacting protein SKIP SNW" evidence="3">
    <location>
        <begin position="148"/>
        <end position="263"/>
    </location>
</feature>
<proteinExistence type="inferred from homology"/>
<dbReference type="eggNOG" id="KOG2441">
    <property type="taxonomic scope" value="Eukaryota"/>
</dbReference>
<dbReference type="PANTHER" id="PTHR12096">
    <property type="entry name" value="NUCLEAR PROTEIN SKIP-RELATED"/>
    <property type="match status" value="1"/>
</dbReference>